<dbReference type="Pfam" id="PF00566">
    <property type="entry name" value="RabGAP-TBC"/>
    <property type="match status" value="1"/>
</dbReference>
<dbReference type="PANTHER" id="PTHR47219">
    <property type="entry name" value="RAB GTPASE-ACTIVATING PROTEIN 1-LIKE"/>
    <property type="match status" value="1"/>
</dbReference>
<name>A0AAV3PTI1_LITER</name>
<dbReference type="PROSITE" id="PS50086">
    <property type="entry name" value="TBC_RABGAP"/>
    <property type="match status" value="1"/>
</dbReference>
<feature type="domain" description="Rab-GAP TBC" evidence="1">
    <location>
        <begin position="1"/>
        <end position="65"/>
    </location>
</feature>
<dbReference type="InterPro" id="IPR035969">
    <property type="entry name" value="Rab-GAP_TBC_sf"/>
</dbReference>
<dbReference type="Gene3D" id="1.10.472.80">
    <property type="entry name" value="Ypt/Rab-GAP domain of gyp1p, domain 3"/>
    <property type="match status" value="1"/>
</dbReference>
<evidence type="ECO:0000313" key="2">
    <source>
        <dbReference type="EMBL" id="GAA0154598.1"/>
    </source>
</evidence>
<evidence type="ECO:0000259" key="1">
    <source>
        <dbReference type="PROSITE" id="PS50086"/>
    </source>
</evidence>
<dbReference type="PANTHER" id="PTHR47219:SF20">
    <property type="entry name" value="TBC1 DOMAIN FAMILY MEMBER 2B"/>
    <property type="match status" value="1"/>
</dbReference>
<dbReference type="EMBL" id="BAABME010002431">
    <property type="protein sequence ID" value="GAA0154598.1"/>
    <property type="molecule type" value="Genomic_DNA"/>
</dbReference>
<dbReference type="InterPro" id="IPR000195">
    <property type="entry name" value="Rab-GAP-TBC_dom"/>
</dbReference>
<dbReference type="SUPFAM" id="SSF47923">
    <property type="entry name" value="Ypt/Rab-GAP domain of gyp1p"/>
    <property type="match status" value="1"/>
</dbReference>
<dbReference type="AlphaFoldDB" id="A0AAV3PTI1"/>
<accession>A0AAV3PTI1</accession>
<gene>
    <name evidence="2" type="ORF">LIER_12535</name>
</gene>
<dbReference type="Proteomes" id="UP001454036">
    <property type="component" value="Unassembled WGS sequence"/>
</dbReference>
<reference evidence="2 3" key="1">
    <citation type="submission" date="2024-01" db="EMBL/GenBank/DDBJ databases">
        <title>The complete chloroplast genome sequence of Lithospermum erythrorhizon: insights into the phylogenetic relationship among Boraginaceae species and the maternal lineages of purple gromwells.</title>
        <authorList>
            <person name="Okada T."/>
            <person name="Watanabe K."/>
        </authorList>
    </citation>
    <scope>NUCLEOTIDE SEQUENCE [LARGE SCALE GENOMIC DNA]</scope>
</reference>
<organism evidence="2 3">
    <name type="scientific">Lithospermum erythrorhizon</name>
    <name type="common">Purple gromwell</name>
    <name type="synonym">Lithospermum officinale var. erythrorhizon</name>
    <dbReference type="NCBI Taxonomy" id="34254"/>
    <lineage>
        <taxon>Eukaryota</taxon>
        <taxon>Viridiplantae</taxon>
        <taxon>Streptophyta</taxon>
        <taxon>Embryophyta</taxon>
        <taxon>Tracheophyta</taxon>
        <taxon>Spermatophyta</taxon>
        <taxon>Magnoliopsida</taxon>
        <taxon>eudicotyledons</taxon>
        <taxon>Gunneridae</taxon>
        <taxon>Pentapetalae</taxon>
        <taxon>asterids</taxon>
        <taxon>lamiids</taxon>
        <taxon>Boraginales</taxon>
        <taxon>Boraginaceae</taxon>
        <taxon>Boraginoideae</taxon>
        <taxon>Lithospermeae</taxon>
        <taxon>Lithospermum</taxon>
    </lineage>
</organism>
<comment type="caution">
    <text evidence="2">The sequence shown here is derived from an EMBL/GenBank/DDBJ whole genome shotgun (WGS) entry which is preliminary data.</text>
</comment>
<dbReference type="FunFam" id="1.10.472.80:FF:000013">
    <property type="entry name" value="TBC1 domain family member 8B"/>
    <property type="match status" value="1"/>
</dbReference>
<sequence length="142" mass="16123">MTEAQVDQLVFEELIRERFPKLANHLDYLGVQVTWITAPWFLSIFVNVLPWESVLRVWDVLLFEGNRVTLFRTALAIMELYGPAVVTTMDAGDAMSLLQTLTASTFDGSQLVLTACMGFNNIPEDKLQGVREKHLLGILHHY</sequence>
<proteinExistence type="predicted"/>
<dbReference type="GO" id="GO:0031267">
    <property type="term" value="F:small GTPase binding"/>
    <property type="evidence" value="ECO:0007669"/>
    <property type="project" value="TreeGrafter"/>
</dbReference>
<dbReference type="InterPro" id="IPR050302">
    <property type="entry name" value="Rab_GAP_TBC_domain"/>
</dbReference>
<protein>
    <submittedName>
        <fullName evidence="2">GTPase-activating protein</fullName>
    </submittedName>
</protein>
<evidence type="ECO:0000313" key="3">
    <source>
        <dbReference type="Proteomes" id="UP001454036"/>
    </source>
</evidence>
<keyword evidence="3" id="KW-1185">Reference proteome</keyword>
<dbReference type="GO" id="GO:0005096">
    <property type="term" value="F:GTPase activator activity"/>
    <property type="evidence" value="ECO:0007669"/>
    <property type="project" value="TreeGrafter"/>
</dbReference>